<feature type="chain" id="PRO_5047211286" evidence="1">
    <location>
        <begin position="25"/>
        <end position="133"/>
    </location>
</feature>
<evidence type="ECO:0000313" key="3">
    <source>
        <dbReference type="EMBL" id="MBM6703585.1"/>
    </source>
</evidence>
<dbReference type="Proteomes" id="UP000715095">
    <property type="component" value="Unassembled WGS sequence"/>
</dbReference>
<dbReference type="Gene3D" id="3.40.30.10">
    <property type="entry name" value="Glutaredoxin"/>
    <property type="match status" value="1"/>
</dbReference>
<protein>
    <submittedName>
        <fullName evidence="3">Thioredoxin family protein</fullName>
    </submittedName>
</protein>
<organism evidence="3 4">
    <name type="scientific">Sutterella massiliensis</name>
    <dbReference type="NCBI Taxonomy" id="1816689"/>
    <lineage>
        <taxon>Bacteria</taxon>
        <taxon>Pseudomonadati</taxon>
        <taxon>Pseudomonadota</taxon>
        <taxon>Betaproteobacteria</taxon>
        <taxon>Burkholderiales</taxon>
        <taxon>Sutterellaceae</taxon>
        <taxon>Sutterella</taxon>
    </lineage>
</organism>
<dbReference type="PANTHER" id="PTHR45663">
    <property type="entry name" value="GEO12009P1"/>
    <property type="match status" value="1"/>
</dbReference>
<comment type="caution">
    <text evidence="3">The sequence shown here is derived from an EMBL/GenBank/DDBJ whole genome shotgun (WGS) entry which is preliminary data.</text>
</comment>
<evidence type="ECO:0000313" key="4">
    <source>
        <dbReference type="Proteomes" id="UP000715095"/>
    </source>
</evidence>
<gene>
    <name evidence="3" type="ORF">H6A60_03665</name>
</gene>
<keyword evidence="1" id="KW-0732">Signal</keyword>
<dbReference type="EMBL" id="JACJJC010000004">
    <property type="protein sequence ID" value="MBM6703585.1"/>
    <property type="molecule type" value="Genomic_DNA"/>
</dbReference>
<dbReference type="InterPro" id="IPR036249">
    <property type="entry name" value="Thioredoxin-like_sf"/>
</dbReference>
<dbReference type="PROSITE" id="PS51352">
    <property type="entry name" value="THIOREDOXIN_2"/>
    <property type="match status" value="1"/>
</dbReference>
<dbReference type="CDD" id="cd02947">
    <property type="entry name" value="TRX_family"/>
    <property type="match status" value="1"/>
</dbReference>
<proteinExistence type="predicted"/>
<feature type="signal peptide" evidence="1">
    <location>
        <begin position="1"/>
        <end position="24"/>
    </location>
</feature>
<reference evidence="3 4" key="1">
    <citation type="journal article" date="2021" name="Sci. Rep.">
        <title>The distribution of antibiotic resistance genes in chicken gut microbiota commensals.</title>
        <authorList>
            <person name="Juricova H."/>
            <person name="Matiasovicova J."/>
            <person name="Kubasova T."/>
            <person name="Cejkova D."/>
            <person name="Rychlik I."/>
        </authorList>
    </citation>
    <scope>NUCLEOTIDE SEQUENCE [LARGE SCALE GENOMIC DNA]</scope>
    <source>
        <strain evidence="3 4">An829</strain>
    </source>
</reference>
<accession>A0ABS2DS91</accession>
<dbReference type="Pfam" id="PF00085">
    <property type="entry name" value="Thioredoxin"/>
    <property type="match status" value="1"/>
</dbReference>
<dbReference type="InterPro" id="IPR013766">
    <property type="entry name" value="Thioredoxin_domain"/>
</dbReference>
<dbReference type="RefSeq" id="WP_205102059.1">
    <property type="nucleotide sequence ID" value="NZ_JACJJC010000004.1"/>
</dbReference>
<feature type="domain" description="Thioredoxin" evidence="2">
    <location>
        <begin position="9"/>
        <end position="125"/>
    </location>
</feature>
<evidence type="ECO:0000259" key="2">
    <source>
        <dbReference type="PROSITE" id="PS51352"/>
    </source>
</evidence>
<dbReference type="SUPFAM" id="SSF52833">
    <property type="entry name" value="Thioredoxin-like"/>
    <property type="match status" value="1"/>
</dbReference>
<keyword evidence="4" id="KW-1185">Reference proteome</keyword>
<sequence length="133" mass="14890">MFRRQFVAAVLGSALIALSAGAAAAEQKKEPFPVAGKVTVVDFGAPWCAGCPETEQVMRDLQKEYGDKVAFVIINVDEYRGIEDKYLIETMPSQMFYDKTGEPIWIHKGQIDHDTLRERVNILLEGPDESDKK</sequence>
<name>A0ABS2DS91_9BURK</name>
<evidence type="ECO:0000256" key="1">
    <source>
        <dbReference type="SAM" id="SignalP"/>
    </source>
</evidence>
<dbReference type="PANTHER" id="PTHR45663:SF11">
    <property type="entry name" value="GEO12009P1"/>
    <property type="match status" value="1"/>
</dbReference>